<dbReference type="AlphaFoldDB" id="A0AAV2D1N3"/>
<dbReference type="Gene3D" id="3.40.50.300">
    <property type="entry name" value="P-loop containing nucleotide triphosphate hydrolases"/>
    <property type="match status" value="1"/>
</dbReference>
<dbReference type="SMART" id="SM00255">
    <property type="entry name" value="TIR"/>
    <property type="match status" value="1"/>
</dbReference>
<organism evidence="4 5">
    <name type="scientific">Linum trigynum</name>
    <dbReference type="NCBI Taxonomy" id="586398"/>
    <lineage>
        <taxon>Eukaryota</taxon>
        <taxon>Viridiplantae</taxon>
        <taxon>Streptophyta</taxon>
        <taxon>Embryophyta</taxon>
        <taxon>Tracheophyta</taxon>
        <taxon>Spermatophyta</taxon>
        <taxon>Magnoliopsida</taxon>
        <taxon>eudicotyledons</taxon>
        <taxon>Gunneridae</taxon>
        <taxon>Pentapetalae</taxon>
        <taxon>rosids</taxon>
        <taxon>fabids</taxon>
        <taxon>Malpighiales</taxon>
        <taxon>Linaceae</taxon>
        <taxon>Linum</taxon>
    </lineage>
</organism>
<dbReference type="InterPro" id="IPR000157">
    <property type="entry name" value="TIR_dom"/>
</dbReference>
<dbReference type="GO" id="GO:0006952">
    <property type="term" value="P:defense response"/>
    <property type="evidence" value="ECO:0007669"/>
    <property type="project" value="InterPro"/>
</dbReference>
<name>A0AAV2D1N3_9ROSI</name>
<dbReference type="PROSITE" id="PS50104">
    <property type="entry name" value="TIR"/>
    <property type="match status" value="1"/>
</dbReference>
<accession>A0AAV2D1N3</accession>
<protein>
    <recommendedName>
        <fullName evidence="3">TIR domain-containing protein</fullName>
    </recommendedName>
</protein>
<proteinExistence type="predicted"/>
<reference evidence="4 5" key="1">
    <citation type="submission" date="2024-04" db="EMBL/GenBank/DDBJ databases">
        <authorList>
            <person name="Fracassetti M."/>
        </authorList>
    </citation>
    <scope>NUCLEOTIDE SEQUENCE [LARGE SCALE GENOMIC DNA]</scope>
</reference>
<dbReference type="Proteomes" id="UP001497516">
    <property type="component" value="Chromosome 10"/>
</dbReference>
<dbReference type="Pfam" id="PF01582">
    <property type="entry name" value="TIR"/>
    <property type="match status" value="1"/>
</dbReference>
<dbReference type="Gene3D" id="3.40.50.10140">
    <property type="entry name" value="Toll/interleukin-1 receptor homology (TIR) domain"/>
    <property type="match status" value="1"/>
</dbReference>
<feature type="compositionally biased region" description="Basic residues" evidence="2">
    <location>
        <begin position="49"/>
        <end position="73"/>
    </location>
</feature>
<feature type="compositionally biased region" description="Basic and acidic residues" evidence="2">
    <location>
        <begin position="86"/>
        <end position="111"/>
    </location>
</feature>
<feature type="domain" description="TIR" evidence="3">
    <location>
        <begin position="192"/>
        <end position="364"/>
    </location>
</feature>
<dbReference type="InterPro" id="IPR035897">
    <property type="entry name" value="Toll_tir_struct_dom_sf"/>
</dbReference>
<sequence>MPIVEISWCCCFLSVPCGSSNRKRKEKESPTPSHDKRTGSPSSSTGRHENKRKGKKSWFRFPHSRTKKDGKKRTKEENPVASSPAHADKKDQKRRKDDDKKGKGKGKEEKSTLSPSSQTKKEDNEKRKKKEEEPEKVEKMKEKEEKPTKEDKKKGREEKPTKEGKLGRKEEGPKKEDNKKGKEETTNNDQTIKYDVFISFRGTDVRQTFVSHLFAHMNNERHLLTFKDDVSLRRGDEVSPSLTEAIERSSSYVVIFSPNYATSDWCLNELVKIMECARRYGRKMIPVFYGGVTPSHVRHQKQRYADAFVQHKKEHPDDKEMEAKIKSWRSALTEAANISGFESTVVKPERRLVEEVAKSILGVIRPESSPVTQGLVGIEPEIEAVEKLLETDDTKNNRVIGFWGMPGIGKTTLAKAIFEQIDPDKFKGRHYIQNFAGQLKRTTTVIDLQNELFDKLLGDENSHDIPFNLKRNRLRRLRAFVIIDDVTSLQTLQELTEGKFISNGQITLRQRFDTRQGA</sequence>
<evidence type="ECO:0000259" key="3">
    <source>
        <dbReference type="PROSITE" id="PS50104"/>
    </source>
</evidence>
<dbReference type="Pfam" id="PF00931">
    <property type="entry name" value="NB-ARC"/>
    <property type="match status" value="1"/>
</dbReference>
<evidence type="ECO:0000313" key="5">
    <source>
        <dbReference type="Proteomes" id="UP001497516"/>
    </source>
</evidence>
<dbReference type="InterPro" id="IPR002182">
    <property type="entry name" value="NB-ARC"/>
</dbReference>
<evidence type="ECO:0000313" key="4">
    <source>
        <dbReference type="EMBL" id="CAL1363562.1"/>
    </source>
</evidence>
<dbReference type="PANTHER" id="PTHR11017:SF479">
    <property type="entry name" value="DISEASE RESISTANCE PROTEIN (TIR-NBS-LRR CLASS) FAMILY"/>
    <property type="match status" value="1"/>
</dbReference>
<feature type="compositionally biased region" description="Basic and acidic residues" evidence="2">
    <location>
        <begin position="26"/>
        <end position="38"/>
    </location>
</feature>
<dbReference type="EMBL" id="OZ034814">
    <property type="protein sequence ID" value="CAL1363562.1"/>
    <property type="molecule type" value="Genomic_DNA"/>
</dbReference>
<gene>
    <name evidence="4" type="ORF">LTRI10_LOCUS9980</name>
</gene>
<feature type="compositionally biased region" description="Basic and acidic residues" evidence="2">
    <location>
        <begin position="119"/>
        <end position="185"/>
    </location>
</feature>
<dbReference type="SUPFAM" id="SSF52200">
    <property type="entry name" value="Toll/Interleukin receptor TIR domain"/>
    <property type="match status" value="1"/>
</dbReference>
<keyword evidence="5" id="KW-1185">Reference proteome</keyword>
<evidence type="ECO:0000256" key="1">
    <source>
        <dbReference type="ARBA" id="ARBA00023027"/>
    </source>
</evidence>
<dbReference type="InterPro" id="IPR044974">
    <property type="entry name" value="Disease_R_plants"/>
</dbReference>
<evidence type="ECO:0000256" key="2">
    <source>
        <dbReference type="SAM" id="MobiDB-lite"/>
    </source>
</evidence>
<keyword evidence="1" id="KW-0520">NAD</keyword>
<dbReference type="GO" id="GO:0043531">
    <property type="term" value="F:ADP binding"/>
    <property type="evidence" value="ECO:0007669"/>
    <property type="project" value="InterPro"/>
</dbReference>
<dbReference type="SUPFAM" id="SSF52540">
    <property type="entry name" value="P-loop containing nucleoside triphosphate hydrolases"/>
    <property type="match status" value="1"/>
</dbReference>
<dbReference type="PANTHER" id="PTHR11017">
    <property type="entry name" value="LEUCINE-RICH REPEAT-CONTAINING PROTEIN"/>
    <property type="match status" value="1"/>
</dbReference>
<feature type="region of interest" description="Disordered" evidence="2">
    <location>
        <begin position="15"/>
        <end position="186"/>
    </location>
</feature>
<dbReference type="PRINTS" id="PR00364">
    <property type="entry name" value="DISEASERSIST"/>
</dbReference>
<dbReference type="FunFam" id="3.40.50.10140:FF:000007">
    <property type="entry name" value="Disease resistance protein (TIR-NBS-LRR class)"/>
    <property type="match status" value="1"/>
</dbReference>
<dbReference type="GO" id="GO:0007165">
    <property type="term" value="P:signal transduction"/>
    <property type="evidence" value="ECO:0007669"/>
    <property type="project" value="InterPro"/>
</dbReference>
<dbReference type="InterPro" id="IPR027417">
    <property type="entry name" value="P-loop_NTPase"/>
</dbReference>